<keyword evidence="3" id="KW-0285">Flavoprotein</keyword>
<reference evidence="7" key="1">
    <citation type="submission" date="2019-12" db="EMBL/GenBank/DDBJ databases">
        <title>Actinomadura physcomitrii sp. nov., a novel actinomycete isolated from moss [Physcomitrium sphaericum (Ludw) Fuernr].</title>
        <authorList>
            <person name="Zhuang X."/>
        </authorList>
    </citation>
    <scope>NUCLEOTIDE SEQUENCE [LARGE SCALE GENOMIC DNA]</scope>
    <source>
        <strain evidence="7">LD22</strain>
    </source>
</reference>
<dbReference type="InterPro" id="IPR009075">
    <property type="entry name" value="AcylCo_DH/oxidase_C"/>
</dbReference>
<dbReference type="RefSeq" id="WP_151593412.1">
    <property type="nucleotide sequence ID" value="NZ_WBMS02000007.1"/>
</dbReference>
<evidence type="ECO:0000256" key="4">
    <source>
        <dbReference type="ARBA" id="ARBA00022827"/>
    </source>
</evidence>
<gene>
    <name evidence="7" type="ORF">F8568_010915</name>
</gene>
<dbReference type="GO" id="GO:0050660">
    <property type="term" value="F:flavin adenine dinucleotide binding"/>
    <property type="evidence" value="ECO:0007669"/>
    <property type="project" value="InterPro"/>
</dbReference>
<dbReference type="PANTHER" id="PTHR48083">
    <property type="entry name" value="MEDIUM-CHAIN SPECIFIC ACYL-COA DEHYDROGENASE, MITOCHONDRIAL-RELATED"/>
    <property type="match status" value="1"/>
</dbReference>
<dbReference type="Proteomes" id="UP000462055">
    <property type="component" value="Unassembled WGS sequence"/>
</dbReference>
<evidence type="ECO:0000256" key="1">
    <source>
        <dbReference type="ARBA" id="ARBA00001974"/>
    </source>
</evidence>
<dbReference type="Pfam" id="PF00441">
    <property type="entry name" value="Acyl-CoA_dh_1"/>
    <property type="match status" value="1"/>
</dbReference>
<dbReference type="SUPFAM" id="SSF56645">
    <property type="entry name" value="Acyl-CoA dehydrogenase NM domain-like"/>
    <property type="match status" value="1"/>
</dbReference>
<dbReference type="GO" id="GO:0005737">
    <property type="term" value="C:cytoplasm"/>
    <property type="evidence" value="ECO:0007669"/>
    <property type="project" value="TreeGrafter"/>
</dbReference>
<dbReference type="InterPro" id="IPR037069">
    <property type="entry name" value="AcylCoA_DH/ox_N_sf"/>
</dbReference>
<dbReference type="Gene3D" id="1.10.540.10">
    <property type="entry name" value="Acyl-CoA dehydrogenase/oxidase, N-terminal domain"/>
    <property type="match status" value="1"/>
</dbReference>
<evidence type="ECO:0000256" key="3">
    <source>
        <dbReference type="ARBA" id="ARBA00022630"/>
    </source>
</evidence>
<accession>A0A6I4M520</accession>
<dbReference type="InterPro" id="IPR036250">
    <property type="entry name" value="AcylCo_DH-like_C"/>
</dbReference>
<dbReference type="AlphaFoldDB" id="A0A6I4M520"/>
<dbReference type="InterPro" id="IPR050741">
    <property type="entry name" value="Acyl-CoA_dehydrogenase"/>
</dbReference>
<keyword evidence="4" id="KW-0274">FAD</keyword>
<dbReference type="SUPFAM" id="SSF47203">
    <property type="entry name" value="Acyl-CoA dehydrogenase C-terminal domain-like"/>
    <property type="match status" value="1"/>
</dbReference>
<comment type="caution">
    <text evidence="7">The sequence shown here is derived from an EMBL/GenBank/DDBJ whole genome shotgun (WGS) entry which is preliminary data.</text>
</comment>
<evidence type="ECO:0000313" key="7">
    <source>
        <dbReference type="EMBL" id="MWA00883.1"/>
    </source>
</evidence>
<evidence type="ECO:0000256" key="2">
    <source>
        <dbReference type="ARBA" id="ARBA00009347"/>
    </source>
</evidence>
<evidence type="ECO:0000256" key="5">
    <source>
        <dbReference type="ARBA" id="ARBA00023002"/>
    </source>
</evidence>
<dbReference type="Gene3D" id="1.20.140.10">
    <property type="entry name" value="Butyryl-CoA Dehydrogenase, subunit A, domain 3"/>
    <property type="match status" value="1"/>
</dbReference>
<comment type="cofactor">
    <cofactor evidence="1">
        <name>FAD</name>
        <dbReference type="ChEBI" id="CHEBI:57692"/>
    </cofactor>
</comment>
<keyword evidence="8" id="KW-1185">Reference proteome</keyword>
<dbReference type="Gene3D" id="2.40.110.10">
    <property type="entry name" value="Butyryl-CoA Dehydrogenase, subunit A, domain 2"/>
    <property type="match status" value="1"/>
</dbReference>
<keyword evidence="5" id="KW-0560">Oxidoreductase</keyword>
<protein>
    <submittedName>
        <fullName evidence="7">Acyl-CoA dehydrogenase</fullName>
    </submittedName>
</protein>
<evidence type="ECO:0000259" key="6">
    <source>
        <dbReference type="Pfam" id="PF00441"/>
    </source>
</evidence>
<dbReference type="InterPro" id="IPR046373">
    <property type="entry name" value="Acyl-CoA_Oxase/DH_mid-dom_sf"/>
</dbReference>
<dbReference type="GO" id="GO:0003995">
    <property type="term" value="F:acyl-CoA dehydrogenase activity"/>
    <property type="evidence" value="ECO:0007669"/>
    <property type="project" value="TreeGrafter"/>
</dbReference>
<comment type="similarity">
    <text evidence="2">Belongs to the acyl-CoA dehydrogenase family.</text>
</comment>
<dbReference type="GO" id="GO:0033539">
    <property type="term" value="P:fatty acid beta-oxidation using acyl-CoA dehydrogenase"/>
    <property type="evidence" value="ECO:0007669"/>
    <property type="project" value="TreeGrafter"/>
</dbReference>
<feature type="domain" description="Acyl-CoA dehydrogenase/oxidase C-terminal" evidence="6">
    <location>
        <begin position="222"/>
        <end position="350"/>
    </location>
</feature>
<proteinExistence type="inferred from homology"/>
<dbReference type="InterPro" id="IPR009100">
    <property type="entry name" value="AcylCoA_DH/oxidase_NM_dom_sf"/>
</dbReference>
<evidence type="ECO:0000313" key="8">
    <source>
        <dbReference type="Proteomes" id="UP000462055"/>
    </source>
</evidence>
<organism evidence="7 8">
    <name type="scientific">Actinomadura physcomitrii</name>
    <dbReference type="NCBI Taxonomy" id="2650748"/>
    <lineage>
        <taxon>Bacteria</taxon>
        <taxon>Bacillati</taxon>
        <taxon>Actinomycetota</taxon>
        <taxon>Actinomycetes</taxon>
        <taxon>Streptosporangiales</taxon>
        <taxon>Thermomonosporaceae</taxon>
        <taxon>Actinomadura</taxon>
    </lineage>
</organism>
<name>A0A6I4M520_9ACTN</name>
<sequence>MELVITDEQAALVEAVRQWLEATSALEDARSGDSGRSRVRREGLGAAAAMGLLSLLRSGEGGTHADLALVVEEVGRAATPLPIGQSALVCRALDDAGIAADATAGIAEGKVVAVPAQPEPGEKCVAGLEQADGALSLSGRVPLVVGGLAAELFLVPAVAADGSHVLALVPAASDGLSRIARTTLDLTRDFASVVLDGVRVPAGSWAKTEDDAAEAMADALALHHAADAVGAAERLLEMTVQYVQERQQFGRAIGSFQAVKHHCATMALDVECARITVRAAAQTLDSAGRAARRTQVSSAASFAGEACSRVAGTALQLHGGMGFTWEHDLHLLLRRVKTGELLGGSPRHHRARLFDLVA</sequence>
<dbReference type="EMBL" id="WBMS02000007">
    <property type="protein sequence ID" value="MWA00883.1"/>
    <property type="molecule type" value="Genomic_DNA"/>
</dbReference>
<dbReference type="PANTHER" id="PTHR48083:SF2">
    <property type="entry name" value="MEDIUM-CHAIN SPECIFIC ACYL-COA DEHYDROGENASE, MITOCHONDRIAL"/>
    <property type="match status" value="1"/>
</dbReference>